<dbReference type="PROSITE" id="PS51553">
    <property type="entry name" value="GMPS_ATP_PPASE"/>
    <property type="match status" value="1"/>
</dbReference>
<evidence type="ECO:0000256" key="5">
    <source>
        <dbReference type="ARBA" id="ARBA00022840"/>
    </source>
</evidence>
<comment type="caution">
    <text evidence="7">The sequence shown here is derived from an EMBL/GenBank/DDBJ whole genome shotgun (WGS) entry which is preliminary data.</text>
</comment>
<organism evidence="7">
    <name type="scientific">mine drainage metagenome</name>
    <dbReference type="NCBI Taxonomy" id="410659"/>
    <lineage>
        <taxon>unclassified sequences</taxon>
        <taxon>metagenomes</taxon>
        <taxon>ecological metagenomes</taxon>
    </lineage>
</organism>
<evidence type="ECO:0000256" key="1">
    <source>
        <dbReference type="ARBA" id="ARBA00022598"/>
    </source>
</evidence>
<dbReference type="GO" id="GO:0003921">
    <property type="term" value="F:GMP synthase activity"/>
    <property type="evidence" value="ECO:0007669"/>
    <property type="project" value="InterPro"/>
</dbReference>
<dbReference type="AlphaFoldDB" id="T1CYZ9"/>
<dbReference type="Gene3D" id="3.40.50.620">
    <property type="entry name" value="HUPs"/>
    <property type="match status" value="1"/>
</dbReference>
<accession>T1CYZ9</accession>
<dbReference type="EMBL" id="AUZY01001267">
    <property type="protein sequence ID" value="EQD75380.1"/>
    <property type="molecule type" value="Genomic_DNA"/>
</dbReference>
<dbReference type="InterPro" id="IPR025777">
    <property type="entry name" value="GMPS_ATP_PPase_dom"/>
</dbReference>
<proteinExistence type="predicted"/>
<dbReference type="PANTHER" id="PTHR11922">
    <property type="entry name" value="GMP SYNTHASE-RELATED"/>
    <property type="match status" value="1"/>
</dbReference>
<dbReference type="GO" id="GO:0005524">
    <property type="term" value="F:ATP binding"/>
    <property type="evidence" value="ECO:0007669"/>
    <property type="project" value="UniProtKB-KW"/>
</dbReference>
<feature type="domain" description="GMPS ATP-PPase" evidence="6">
    <location>
        <begin position="1"/>
        <end position="99"/>
    </location>
</feature>
<keyword evidence="4" id="KW-0658">Purine biosynthesis</keyword>
<protein>
    <submittedName>
        <fullName evidence="7">Glutamine-hydrolyzing GMP synthase</fullName>
    </submittedName>
</protein>
<evidence type="ECO:0000313" key="7">
    <source>
        <dbReference type="EMBL" id="EQD75380.1"/>
    </source>
</evidence>
<dbReference type="GO" id="GO:0005829">
    <property type="term" value="C:cytosol"/>
    <property type="evidence" value="ECO:0007669"/>
    <property type="project" value="TreeGrafter"/>
</dbReference>
<gene>
    <name evidence="7" type="ORF">B1B_02156</name>
</gene>
<name>T1CYZ9_9ZZZZ</name>
<keyword evidence="2" id="KW-0547">Nucleotide-binding</keyword>
<dbReference type="PANTHER" id="PTHR11922:SF2">
    <property type="entry name" value="GMP SYNTHASE [GLUTAMINE-HYDROLYZING]"/>
    <property type="match status" value="1"/>
</dbReference>
<dbReference type="SUPFAM" id="SSF52402">
    <property type="entry name" value="Adenine nucleotide alpha hydrolases-like"/>
    <property type="match status" value="1"/>
</dbReference>
<keyword evidence="3" id="KW-0332">GMP biosynthesis</keyword>
<evidence type="ECO:0000256" key="2">
    <source>
        <dbReference type="ARBA" id="ARBA00022741"/>
    </source>
</evidence>
<evidence type="ECO:0000259" key="6">
    <source>
        <dbReference type="PROSITE" id="PS51553"/>
    </source>
</evidence>
<sequence>MVAALLERAIGAQLTCVFVDTGLLRQGEGDQVMATMAEHMGAHVIRIDAAPRFFSALAGIVDPEVKRKVIGRLFVEVFEEEATSCRTCAGWRRARFIPT</sequence>
<reference evidence="7" key="1">
    <citation type="submission" date="2013-08" db="EMBL/GenBank/DDBJ databases">
        <authorList>
            <person name="Mendez C."/>
            <person name="Richter M."/>
            <person name="Ferrer M."/>
            <person name="Sanchez J."/>
        </authorList>
    </citation>
    <scope>NUCLEOTIDE SEQUENCE</scope>
</reference>
<keyword evidence="5" id="KW-0067">ATP-binding</keyword>
<reference evidence="7" key="2">
    <citation type="journal article" date="2014" name="ISME J.">
        <title>Microbial stratification in low pH oxic and suboxic macroscopic growths along an acid mine drainage.</title>
        <authorList>
            <person name="Mendez-Garcia C."/>
            <person name="Mesa V."/>
            <person name="Sprenger R.R."/>
            <person name="Richter M."/>
            <person name="Diez M.S."/>
            <person name="Solano J."/>
            <person name="Bargiela R."/>
            <person name="Golyshina O.V."/>
            <person name="Manteca A."/>
            <person name="Ramos J.L."/>
            <person name="Gallego J.R."/>
            <person name="Llorente I."/>
            <person name="Martins Dos Santos V.A."/>
            <person name="Jensen O.N."/>
            <person name="Pelaez A.I."/>
            <person name="Sanchez J."/>
            <person name="Ferrer M."/>
        </authorList>
    </citation>
    <scope>NUCLEOTIDE SEQUENCE</scope>
</reference>
<dbReference type="InterPro" id="IPR014729">
    <property type="entry name" value="Rossmann-like_a/b/a_fold"/>
</dbReference>
<evidence type="ECO:0000256" key="4">
    <source>
        <dbReference type="ARBA" id="ARBA00022755"/>
    </source>
</evidence>
<evidence type="ECO:0000256" key="3">
    <source>
        <dbReference type="ARBA" id="ARBA00022749"/>
    </source>
</evidence>
<keyword evidence="1" id="KW-0436">Ligase</keyword>